<comment type="caution">
    <text evidence="1">The sequence shown here is derived from an EMBL/GenBank/DDBJ whole genome shotgun (WGS) entry which is preliminary data.</text>
</comment>
<keyword evidence="2" id="KW-1185">Reference proteome</keyword>
<dbReference type="EMBL" id="JACCBB010000001">
    <property type="protein sequence ID" value="NYD23124.1"/>
    <property type="molecule type" value="Genomic_DNA"/>
</dbReference>
<sequence length="147" mass="15474">MALSGPDVACWLVKSAGWPDGLPRDPTGTVTLRRCLRPTYRLDLLRPGQPCVLWVSGRVEPGVGAVGWLASGVDVGVDGPGAGVHVELAVLPSAVPRADLVADARFRTAEVVRMAAGSNPSYLDAVQFEAVLDRLGPDAPAGWPLRR</sequence>
<accession>A0A7Y9J1J5</accession>
<dbReference type="Proteomes" id="UP000521922">
    <property type="component" value="Unassembled WGS sequence"/>
</dbReference>
<evidence type="ECO:0000313" key="1">
    <source>
        <dbReference type="EMBL" id="NYD23124.1"/>
    </source>
</evidence>
<protein>
    <recommendedName>
        <fullName evidence="3">EVE domain-containing protein</fullName>
    </recommendedName>
</protein>
<gene>
    <name evidence="1" type="ORF">BJ968_002664</name>
</gene>
<organism evidence="1 2">
    <name type="scientific">Kineococcus aurantiacus</name>
    <dbReference type="NCBI Taxonomy" id="37633"/>
    <lineage>
        <taxon>Bacteria</taxon>
        <taxon>Bacillati</taxon>
        <taxon>Actinomycetota</taxon>
        <taxon>Actinomycetes</taxon>
        <taxon>Kineosporiales</taxon>
        <taxon>Kineosporiaceae</taxon>
        <taxon>Kineococcus</taxon>
    </lineage>
</organism>
<dbReference type="AlphaFoldDB" id="A0A7Y9J1J5"/>
<dbReference type="RefSeq" id="WP_179752626.1">
    <property type="nucleotide sequence ID" value="NZ_BAAAGN010000010.1"/>
</dbReference>
<proteinExistence type="predicted"/>
<evidence type="ECO:0000313" key="2">
    <source>
        <dbReference type="Proteomes" id="UP000521922"/>
    </source>
</evidence>
<name>A0A7Y9J1J5_9ACTN</name>
<evidence type="ECO:0008006" key="3">
    <source>
        <dbReference type="Google" id="ProtNLM"/>
    </source>
</evidence>
<reference evidence="1 2" key="1">
    <citation type="submission" date="2020-07" db="EMBL/GenBank/DDBJ databases">
        <title>Sequencing the genomes of 1000 actinobacteria strains.</title>
        <authorList>
            <person name="Klenk H.-P."/>
        </authorList>
    </citation>
    <scope>NUCLEOTIDE SEQUENCE [LARGE SCALE GENOMIC DNA]</scope>
    <source>
        <strain evidence="1 2">DSM 7487</strain>
    </source>
</reference>